<evidence type="ECO:0000256" key="3">
    <source>
        <dbReference type="ARBA" id="ARBA00023125"/>
    </source>
</evidence>
<dbReference type="GO" id="GO:0007059">
    <property type="term" value="P:chromosome segregation"/>
    <property type="evidence" value="ECO:0007669"/>
    <property type="project" value="UniProtKB-KW"/>
</dbReference>
<dbReference type="Gene3D" id="3.90.1530.30">
    <property type="match status" value="1"/>
</dbReference>
<gene>
    <name evidence="5" type="ORF">BC643_1842</name>
</gene>
<dbReference type="PANTHER" id="PTHR33375:SF1">
    <property type="entry name" value="CHROMOSOME-PARTITIONING PROTEIN PARB-RELATED"/>
    <property type="match status" value="1"/>
</dbReference>
<dbReference type="InterPro" id="IPR004437">
    <property type="entry name" value="ParB/RepB/Spo0J"/>
</dbReference>
<keyword evidence="6" id="KW-1185">Reference proteome</keyword>
<dbReference type="EMBL" id="RAPN01000001">
    <property type="protein sequence ID" value="RKD91486.1"/>
    <property type="molecule type" value="Genomic_DNA"/>
</dbReference>
<dbReference type="FunFam" id="1.10.10.2830:FF:000001">
    <property type="entry name" value="Chromosome partitioning protein ParB"/>
    <property type="match status" value="1"/>
</dbReference>
<dbReference type="InterPro" id="IPR041468">
    <property type="entry name" value="HTH_ParB/Spo0J"/>
</dbReference>
<dbReference type="RefSeq" id="WP_120272781.1">
    <property type="nucleotide sequence ID" value="NZ_RAPN01000001.1"/>
</dbReference>
<reference evidence="5 6" key="1">
    <citation type="submission" date="2018-09" db="EMBL/GenBank/DDBJ databases">
        <title>Genomic Encyclopedia of Archaeal and Bacterial Type Strains, Phase II (KMG-II): from individual species to whole genera.</title>
        <authorList>
            <person name="Goeker M."/>
        </authorList>
    </citation>
    <scope>NUCLEOTIDE SEQUENCE [LARGE SCALE GENOMIC DNA]</scope>
    <source>
        <strain evidence="5 6">DSM 27148</strain>
    </source>
</reference>
<dbReference type="FunFam" id="3.90.1530.30:FF:000001">
    <property type="entry name" value="Chromosome partitioning protein ParB"/>
    <property type="match status" value="1"/>
</dbReference>
<dbReference type="SMART" id="SM00470">
    <property type="entry name" value="ParB"/>
    <property type="match status" value="1"/>
</dbReference>
<dbReference type="Proteomes" id="UP000283387">
    <property type="component" value="Unassembled WGS sequence"/>
</dbReference>
<protein>
    <submittedName>
        <fullName evidence="5">Chromosome segregation DNA-binding protein</fullName>
    </submittedName>
</protein>
<dbReference type="SUPFAM" id="SSF110849">
    <property type="entry name" value="ParB/Sulfiredoxin"/>
    <property type="match status" value="1"/>
</dbReference>
<dbReference type="Pfam" id="PF17762">
    <property type="entry name" value="HTH_ParB"/>
    <property type="match status" value="1"/>
</dbReference>
<proteinExistence type="inferred from homology"/>
<dbReference type="InterPro" id="IPR001387">
    <property type="entry name" value="Cro/C1-type_HTH"/>
</dbReference>
<dbReference type="CDD" id="cd00093">
    <property type="entry name" value="HTH_XRE"/>
    <property type="match status" value="1"/>
</dbReference>
<dbReference type="PANTHER" id="PTHR33375">
    <property type="entry name" value="CHROMOSOME-PARTITIONING PROTEIN PARB-RELATED"/>
    <property type="match status" value="1"/>
</dbReference>
<dbReference type="OrthoDB" id="9802051at2"/>
<dbReference type="NCBIfam" id="TIGR00180">
    <property type="entry name" value="parB_part"/>
    <property type="match status" value="1"/>
</dbReference>
<comment type="similarity">
    <text evidence="1">Belongs to the ParB family.</text>
</comment>
<evidence type="ECO:0000256" key="1">
    <source>
        <dbReference type="ARBA" id="ARBA00006295"/>
    </source>
</evidence>
<evidence type="ECO:0000256" key="2">
    <source>
        <dbReference type="ARBA" id="ARBA00022829"/>
    </source>
</evidence>
<dbReference type="CDD" id="cd16393">
    <property type="entry name" value="SPO0J_N"/>
    <property type="match status" value="1"/>
</dbReference>
<evidence type="ECO:0000259" key="4">
    <source>
        <dbReference type="PROSITE" id="PS50943"/>
    </source>
</evidence>
<dbReference type="GO" id="GO:0005694">
    <property type="term" value="C:chromosome"/>
    <property type="evidence" value="ECO:0007669"/>
    <property type="project" value="TreeGrafter"/>
</dbReference>
<feature type="domain" description="HTH cro/C1-type" evidence="4">
    <location>
        <begin position="136"/>
        <end position="172"/>
    </location>
</feature>
<dbReference type="GO" id="GO:0003677">
    <property type="term" value="F:DNA binding"/>
    <property type="evidence" value="ECO:0007669"/>
    <property type="project" value="UniProtKB-KW"/>
</dbReference>
<organism evidence="5 6">
    <name type="scientific">Mangrovibacterium diazotrophicum</name>
    <dbReference type="NCBI Taxonomy" id="1261403"/>
    <lineage>
        <taxon>Bacteria</taxon>
        <taxon>Pseudomonadati</taxon>
        <taxon>Bacteroidota</taxon>
        <taxon>Bacteroidia</taxon>
        <taxon>Marinilabiliales</taxon>
        <taxon>Prolixibacteraceae</taxon>
        <taxon>Mangrovibacterium</taxon>
    </lineage>
</organism>
<keyword evidence="2" id="KW-0159">Chromosome partition</keyword>
<dbReference type="InterPro" id="IPR036086">
    <property type="entry name" value="ParB/Sulfiredoxin_sf"/>
</dbReference>
<keyword evidence="3 5" id="KW-0238">DNA-binding</keyword>
<dbReference type="InterPro" id="IPR050336">
    <property type="entry name" value="Chromosome_partition/occlusion"/>
</dbReference>
<dbReference type="Pfam" id="PF02195">
    <property type="entry name" value="ParB_N"/>
    <property type="match status" value="1"/>
</dbReference>
<dbReference type="Gene3D" id="1.10.10.2830">
    <property type="match status" value="1"/>
</dbReference>
<evidence type="ECO:0000313" key="6">
    <source>
        <dbReference type="Proteomes" id="UP000283387"/>
    </source>
</evidence>
<accession>A0A419W7Q9</accession>
<dbReference type="PROSITE" id="PS50943">
    <property type="entry name" value="HTH_CROC1"/>
    <property type="match status" value="1"/>
</dbReference>
<name>A0A419W7Q9_9BACT</name>
<comment type="caution">
    <text evidence="5">The sequence shown here is derived from an EMBL/GenBank/DDBJ whole genome shotgun (WGS) entry which is preliminary data.</text>
</comment>
<dbReference type="GO" id="GO:0045881">
    <property type="term" value="P:positive regulation of sporulation resulting in formation of a cellular spore"/>
    <property type="evidence" value="ECO:0007669"/>
    <property type="project" value="TreeGrafter"/>
</dbReference>
<dbReference type="InterPro" id="IPR057240">
    <property type="entry name" value="ParB_dimer_C"/>
</dbReference>
<sequence length="295" mass="33124">MAKRTGLGRGLGALIDDADTTREVPVSSSINEVPIENIEANPFQPRTKFDETALQELSASIKEIGIIQPITLRKVDDDKYQIIAGERRFRASKLAGLKTVPAYVRTAEDDGMLEMALVENIQREDLDAIEVALSYQRLIEECKLTQEVLSERVGKKRSTISNYLRLLKLPTLIQKGIIDKTISMGHARALVNIPNPEDQLSIYELILDEDLSVRKVEEIVRNLGAQPTEQPKEEAAPQKEKYPQEYGELQQHLSQFFSTKVDFSLNNKGKGKIVIPFGSTKDLERIMGILDKLGH</sequence>
<dbReference type="InterPro" id="IPR003115">
    <property type="entry name" value="ParB_N"/>
</dbReference>
<dbReference type="AlphaFoldDB" id="A0A419W7Q9"/>
<dbReference type="Pfam" id="PF23552">
    <property type="entry name" value="ParB_C"/>
    <property type="match status" value="1"/>
</dbReference>
<dbReference type="SUPFAM" id="SSF109709">
    <property type="entry name" value="KorB DNA-binding domain-like"/>
    <property type="match status" value="1"/>
</dbReference>
<evidence type="ECO:0000313" key="5">
    <source>
        <dbReference type="EMBL" id="RKD91486.1"/>
    </source>
</evidence>